<protein>
    <recommendedName>
        <fullName evidence="3">Rubrerythrin</fullName>
    </recommendedName>
</protein>
<dbReference type="AlphaFoldDB" id="A0A1M4UA01"/>
<dbReference type="OrthoDB" id="1809169at2"/>
<dbReference type="SUPFAM" id="SSF47240">
    <property type="entry name" value="Ferritin-like"/>
    <property type="match status" value="1"/>
</dbReference>
<evidence type="ECO:0008006" key="3">
    <source>
        <dbReference type="Google" id="ProtNLM"/>
    </source>
</evidence>
<reference evidence="2" key="1">
    <citation type="submission" date="2016-11" db="EMBL/GenBank/DDBJ databases">
        <authorList>
            <person name="Varghese N."/>
            <person name="Submissions S."/>
        </authorList>
    </citation>
    <scope>NUCLEOTIDE SEQUENCE [LARGE SCALE GENOMIC DNA]</scope>
    <source>
        <strain evidence="2">DSM 11792</strain>
    </source>
</reference>
<sequence length="68" mass="8038">MSLLSEKEILNYAFKKAIEMEQRRQAKYSFLARNSRDKKLQELFGSFAVTCSRHIALLKEEMKNLNIQ</sequence>
<gene>
    <name evidence="1" type="ORF">SAMN02745218_00444</name>
</gene>
<name>A0A1M4UA01_9FIRM</name>
<organism evidence="1 2">
    <name type="scientific">Desulfofundulus australicus DSM 11792</name>
    <dbReference type="NCBI Taxonomy" id="1121425"/>
    <lineage>
        <taxon>Bacteria</taxon>
        <taxon>Bacillati</taxon>
        <taxon>Bacillota</taxon>
        <taxon>Clostridia</taxon>
        <taxon>Eubacteriales</taxon>
        <taxon>Peptococcaceae</taxon>
        <taxon>Desulfofundulus</taxon>
    </lineage>
</organism>
<dbReference type="Proteomes" id="UP000184196">
    <property type="component" value="Unassembled WGS sequence"/>
</dbReference>
<evidence type="ECO:0000313" key="2">
    <source>
        <dbReference type="Proteomes" id="UP000184196"/>
    </source>
</evidence>
<keyword evidence="2" id="KW-1185">Reference proteome</keyword>
<dbReference type="InterPro" id="IPR009078">
    <property type="entry name" value="Ferritin-like_SF"/>
</dbReference>
<dbReference type="RefSeq" id="WP_073162872.1">
    <property type="nucleotide sequence ID" value="NZ_FQUW01000006.1"/>
</dbReference>
<proteinExistence type="predicted"/>
<evidence type="ECO:0000313" key="1">
    <source>
        <dbReference type="EMBL" id="SHE53393.1"/>
    </source>
</evidence>
<dbReference type="EMBL" id="FQUW01000006">
    <property type="protein sequence ID" value="SHE53393.1"/>
    <property type="molecule type" value="Genomic_DNA"/>
</dbReference>
<accession>A0A1M4UA01</accession>